<evidence type="ECO:0000313" key="1">
    <source>
        <dbReference type="EMBL" id="MCF4099317.1"/>
    </source>
</evidence>
<evidence type="ECO:0000313" key="2">
    <source>
        <dbReference type="Proteomes" id="UP001201217"/>
    </source>
</evidence>
<dbReference type="EMBL" id="JAKGTI010000002">
    <property type="protein sequence ID" value="MCF4099317.1"/>
    <property type="molecule type" value="Genomic_DNA"/>
</dbReference>
<dbReference type="Proteomes" id="UP001201217">
    <property type="component" value="Unassembled WGS sequence"/>
</dbReference>
<dbReference type="RefSeq" id="WP_236114940.1">
    <property type="nucleotide sequence ID" value="NZ_JAKGTI010000002.1"/>
</dbReference>
<accession>A0ABS9E8Z6</accession>
<reference evidence="1 2" key="1">
    <citation type="submission" date="2022-01" db="EMBL/GenBank/DDBJ databases">
        <title>Maritalea mediterranea sp. nov., isolated from marine plastic residues from the Malva-rosa beach (Valencia, Spain).</title>
        <authorList>
            <person name="Vidal-Verdu A."/>
            <person name="Molina-Menor E."/>
            <person name="Pascual J."/>
            <person name="Pereto J."/>
            <person name="Porcar M."/>
        </authorList>
    </citation>
    <scope>NUCLEOTIDE SEQUENCE [LARGE SCALE GENOMIC DNA]</scope>
    <source>
        <strain evidence="1 2">P4.10X</strain>
    </source>
</reference>
<proteinExistence type="predicted"/>
<sequence>MKQTFAKQFRNIRANWYTSVYRQAADSVNKPVTILNKQALTTAQMPLAAHRPVWGMLADFCAERTKALKHVPDLGFYRHAMQMNVQIGRALPATKRTAFAFWSLKPKEAA</sequence>
<gene>
    <name evidence="1" type="ORF">L1I42_12515</name>
</gene>
<name>A0ABS9E8Z6_9HYPH</name>
<organism evidence="1 2">
    <name type="scientific">Maritalea mediterranea</name>
    <dbReference type="NCBI Taxonomy" id="2909667"/>
    <lineage>
        <taxon>Bacteria</taxon>
        <taxon>Pseudomonadati</taxon>
        <taxon>Pseudomonadota</taxon>
        <taxon>Alphaproteobacteria</taxon>
        <taxon>Hyphomicrobiales</taxon>
        <taxon>Devosiaceae</taxon>
        <taxon>Maritalea</taxon>
    </lineage>
</organism>
<comment type="caution">
    <text evidence="1">The sequence shown here is derived from an EMBL/GenBank/DDBJ whole genome shotgun (WGS) entry which is preliminary data.</text>
</comment>
<keyword evidence="2" id="KW-1185">Reference proteome</keyword>
<protein>
    <submittedName>
        <fullName evidence="1">Uncharacterized protein</fullName>
    </submittedName>
</protein>